<reference evidence="1 2" key="1">
    <citation type="submission" date="2016-07" db="EMBL/GenBank/DDBJ databases">
        <title>Draft Genome Sequence of Methylobrevis pamukkalensis PK2.</title>
        <authorList>
            <person name="Vasilenko O.V."/>
            <person name="Doronina N.V."/>
            <person name="Shmareva M.N."/>
            <person name="Tarlachkov S.V."/>
            <person name="Mustakhimov I."/>
            <person name="Trotsenko Y.A."/>
        </authorList>
    </citation>
    <scope>NUCLEOTIDE SEQUENCE [LARGE SCALE GENOMIC DNA]</scope>
    <source>
        <strain evidence="1 2">PK2</strain>
    </source>
</reference>
<evidence type="ECO:0000313" key="1">
    <source>
        <dbReference type="EMBL" id="ODN71693.1"/>
    </source>
</evidence>
<dbReference type="AlphaFoldDB" id="A0A1E3H5V2"/>
<protein>
    <submittedName>
        <fullName evidence="1">Uncharacterized protein</fullName>
    </submittedName>
</protein>
<evidence type="ECO:0000313" key="2">
    <source>
        <dbReference type="Proteomes" id="UP000094622"/>
    </source>
</evidence>
<dbReference type="EMBL" id="MCRJ01000015">
    <property type="protein sequence ID" value="ODN71693.1"/>
    <property type="molecule type" value="Genomic_DNA"/>
</dbReference>
<proteinExistence type="predicted"/>
<sequence length="79" mass="8510">MQRLALADCINDVCPLSGRPVVAEALALYRGQVVGFASPASRDEFLAAILMFESARLVPERPRQAPLPRATPAPSCRFG</sequence>
<dbReference type="RefSeq" id="WP_069306011.1">
    <property type="nucleotide sequence ID" value="NZ_MCRJ01000015.1"/>
</dbReference>
<name>A0A1E3H5V2_9HYPH</name>
<organism evidence="1 2">
    <name type="scientific">Methylobrevis pamukkalensis</name>
    <dbReference type="NCBI Taxonomy" id="1439726"/>
    <lineage>
        <taxon>Bacteria</taxon>
        <taxon>Pseudomonadati</taxon>
        <taxon>Pseudomonadota</taxon>
        <taxon>Alphaproteobacteria</taxon>
        <taxon>Hyphomicrobiales</taxon>
        <taxon>Pleomorphomonadaceae</taxon>
        <taxon>Methylobrevis</taxon>
    </lineage>
</organism>
<accession>A0A1E3H5V2</accession>
<dbReference type="Proteomes" id="UP000094622">
    <property type="component" value="Unassembled WGS sequence"/>
</dbReference>
<comment type="caution">
    <text evidence="1">The sequence shown here is derived from an EMBL/GenBank/DDBJ whole genome shotgun (WGS) entry which is preliminary data.</text>
</comment>
<gene>
    <name evidence="1" type="ORF">A6302_00937</name>
</gene>
<keyword evidence="2" id="KW-1185">Reference proteome</keyword>